<keyword evidence="2" id="KW-1185">Reference proteome</keyword>
<reference evidence="1 2" key="1">
    <citation type="submission" date="2019-01" db="EMBL/GenBank/DDBJ databases">
        <title>Complete genome sequencing of Aequorivita sp. H23M31.</title>
        <authorList>
            <person name="Bae J.-W."/>
        </authorList>
    </citation>
    <scope>NUCLEOTIDE SEQUENCE [LARGE SCALE GENOMIC DNA]</scope>
    <source>
        <strain evidence="1 2">H23M31</strain>
    </source>
</reference>
<dbReference type="AlphaFoldDB" id="A0A410G3I8"/>
<protein>
    <recommendedName>
        <fullName evidence="3">Baseplate assembly protein</fullName>
    </recommendedName>
</protein>
<dbReference type="RefSeq" id="WP_128250223.1">
    <property type="nucleotide sequence ID" value="NZ_CP034951.1"/>
</dbReference>
<sequence length="814" mass="90136">MSCINCLDKDKVEITRFPCACDGFVHPPQQNIGAGLNKLPRQIATFPEFRRALLKDISTEQVEMIDANNMLVKIVPLAKWRATGKGDFGVMLLEMWAYICDSLSFYDEVIANETYLRTNSLKPNLRRLLALLGYLPRPAVSSFIELAAIADGRLQIKLPSGTAFRSGAFEGNPPQVFELTEDTLIHPFINQMTIAPQHKETISENNPSSLLIKLKSEIKEDDLLLLINKADAAQNAVVTVDKIEKITGIDGKKYDRINFQYRSALHEGANLQNLKLYKPKLSAGLWTISEKKKSLADQSLTLNILTTQINPGDYILIVFGIEKRWFIVKSLREVSKSALPANNVTINGINFNLPGITTPVTELTLDAPINSRKHGVEDWDESQVTGIKVYFGMQEVASIIDEPNKFLTLTDSLKFENKIEMPLEDYDPKKFLLQDKNTLGISVSGHISYTENALSIDSSPSSDSLLTQPVDVYGNVITASRGESVKNEKMGSGNASTPNQTFKLKKKPLSYYPSATVGNDQSVKNTLTIYVNGILWKEVNSFFGRNENDQVYIVRQNDEGESVVTFGDGIRGQRVPTGIDNIVCNYRFGAEAASPPAGSVSQISKPVKGLRSVKNILPAFGGAGPEEAEEMRKYAPQSVLILGRVVSMKDMEALTASYPSVRGVQTEWRWDLNKQRATAHIFYIGDAGIQIDLSKRIRSMADPTTPITIEKASSIPILISVEIKVDPRYLEEDIIKALRTHLTNTDTGILSPENIGIGKPLFRSKIFEEILDIEGIESVQNLQLNGSNFSEPGVVPGTGRFFDIEKGELLINGE</sequence>
<accession>A0A410G3I8</accession>
<proteinExistence type="predicted"/>
<name>A0A410G3I8_9FLAO</name>
<gene>
    <name evidence="1" type="ORF">EI546_08975</name>
</gene>
<dbReference type="KEGG" id="aev:EI546_08975"/>
<evidence type="ECO:0000313" key="1">
    <source>
        <dbReference type="EMBL" id="QAA81842.1"/>
    </source>
</evidence>
<evidence type="ECO:0000313" key="2">
    <source>
        <dbReference type="Proteomes" id="UP000285517"/>
    </source>
</evidence>
<dbReference type="Proteomes" id="UP000285517">
    <property type="component" value="Chromosome"/>
</dbReference>
<dbReference type="OrthoDB" id="366288at2"/>
<dbReference type="EMBL" id="CP034951">
    <property type="protein sequence ID" value="QAA81842.1"/>
    <property type="molecule type" value="Genomic_DNA"/>
</dbReference>
<evidence type="ECO:0008006" key="3">
    <source>
        <dbReference type="Google" id="ProtNLM"/>
    </source>
</evidence>
<organism evidence="1 2">
    <name type="scientific">Aequorivita ciconiae</name>
    <dbReference type="NCBI Taxonomy" id="2494375"/>
    <lineage>
        <taxon>Bacteria</taxon>
        <taxon>Pseudomonadati</taxon>
        <taxon>Bacteroidota</taxon>
        <taxon>Flavobacteriia</taxon>
        <taxon>Flavobacteriales</taxon>
        <taxon>Flavobacteriaceae</taxon>
        <taxon>Aequorivita</taxon>
    </lineage>
</organism>